<dbReference type="OrthoDB" id="9150102at2"/>
<reference evidence="3" key="1">
    <citation type="submission" date="2016-10" db="EMBL/GenBank/DDBJ databases">
        <authorList>
            <person name="Varghese N."/>
            <person name="Submissions S."/>
        </authorList>
    </citation>
    <scope>NUCLEOTIDE SEQUENCE [LARGE SCALE GENOMIC DNA]</scope>
    <source>
        <strain evidence="3">DSM 17101</strain>
    </source>
</reference>
<keyword evidence="2" id="KW-0675">Receptor</keyword>
<evidence type="ECO:0000313" key="2">
    <source>
        <dbReference type="EMBL" id="SDP65723.1"/>
    </source>
</evidence>
<dbReference type="Pfam" id="PF03401">
    <property type="entry name" value="TctC"/>
    <property type="match status" value="1"/>
</dbReference>
<gene>
    <name evidence="2" type="ORF">SAMN04489708_1208</name>
</gene>
<evidence type="ECO:0000313" key="3">
    <source>
        <dbReference type="Proteomes" id="UP000199317"/>
    </source>
</evidence>
<dbReference type="Gene3D" id="3.40.190.10">
    <property type="entry name" value="Periplasmic binding protein-like II"/>
    <property type="match status" value="1"/>
</dbReference>
<dbReference type="EMBL" id="FNJL01000020">
    <property type="protein sequence ID" value="SDP65723.1"/>
    <property type="molecule type" value="Genomic_DNA"/>
</dbReference>
<dbReference type="InterPro" id="IPR042100">
    <property type="entry name" value="Bug_dom1"/>
</dbReference>
<name>A0A1H0UHX4_9BURK</name>
<organism evidence="2 3">
    <name type="scientific">Paracidovorax cattleyae</name>
    <dbReference type="NCBI Taxonomy" id="80868"/>
    <lineage>
        <taxon>Bacteria</taxon>
        <taxon>Pseudomonadati</taxon>
        <taxon>Pseudomonadota</taxon>
        <taxon>Betaproteobacteria</taxon>
        <taxon>Burkholderiales</taxon>
        <taxon>Comamonadaceae</taxon>
        <taxon>Paracidovorax</taxon>
    </lineage>
</organism>
<dbReference type="PIRSF" id="PIRSF017082">
    <property type="entry name" value="YflP"/>
    <property type="match status" value="1"/>
</dbReference>
<accession>A0A1H0UHX4</accession>
<dbReference type="Gene3D" id="3.40.190.150">
    <property type="entry name" value="Bordetella uptake gene, domain 1"/>
    <property type="match status" value="1"/>
</dbReference>
<protein>
    <submittedName>
        <fullName evidence="2">Tripartite-type tricarboxylate transporter, receptor component TctC</fullName>
    </submittedName>
</protein>
<dbReference type="PANTHER" id="PTHR42928:SF5">
    <property type="entry name" value="BLR1237 PROTEIN"/>
    <property type="match status" value="1"/>
</dbReference>
<dbReference type="AlphaFoldDB" id="A0A1H0UHX4"/>
<comment type="similarity">
    <text evidence="1">Belongs to the UPF0065 (bug) family.</text>
</comment>
<keyword evidence="3" id="KW-1185">Reference proteome</keyword>
<dbReference type="CDD" id="cd13579">
    <property type="entry name" value="PBP2_Bug_NagM"/>
    <property type="match status" value="1"/>
</dbReference>
<proteinExistence type="inferred from homology"/>
<evidence type="ECO:0000256" key="1">
    <source>
        <dbReference type="ARBA" id="ARBA00006987"/>
    </source>
</evidence>
<dbReference type="PANTHER" id="PTHR42928">
    <property type="entry name" value="TRICARBOXYLATE-BINDING PROTEIN"/>
    <property type="match status" value="1"/>
</dbReference>
<dbReference type="RefSeq" id="WP_092836046.1">
    <property type="nucleotide sequence ID" value="NZ_CP028290.1"/>
</dbReference>
<dbReference type="InterPro" id="IPR005064">
    <property type="entry name" value="BUG"/>
</dbReference>
<dbReference type="Proteomes" id="UP000199317">
    <property type="component" value="Unassembled WGS sequence"/>
</dbReference>
<sequence>MTFSFPRGSAPHPAPQGMRRRDAGLALAALCFGGAGPAAAQQSVQRILVGFPAGGSVDVVARRLAESWRARSGMTTLVESRAGAGGRIALAALKDAPPDGLTVVLSPSSMLTIYPHVYKRLQYRPATDFIAVAPVALSTCGFMVGPKVPDSVKTLGQFAEWARGRPQPEGYASPAAGAMPHFLGNQFARAAGISLTHVPYRGAAPGLQDLMGGQVASGCFSVGDCLPHVPTGRVRVLAVSDRERSRFLPDVPTFAEQGFAGIQGVESYGLYLPARAPAAVAERWAEAARQAVREPAVVEALAKLGFEPASGSPEEYARQLAQERDRWAPVVAASGFSSEE</sequence>